<dbReference type="SUPFAM" id="SSF52540">
    <property type="entry name" value="P-loop containing nucleoside triphosphate hydrolases"/>
    <property type="match status" value="1"/>
</dbReference>
<dbReference type="Pfam" id="PF13424">
    <property type="entry name" value="TPR_12"/>
    <property type="match status" value="5"/>
</dbReference>
<evidence type="ECO:0000256" key="2">
    <source>
        <dbReference type="SAM" id="MobiDB-lite"/>
    </source>
</evidence>
<reference evidence="4 5" key="1">
    <citation type="submission" date="2020-08" db="EMBL/GenBank/DDBJ databases">
        <title>Sequencing the genomes of 1000 actinobacteria strains.</title>
        <authorList>
            <person name="Klenk H.-P."/>
        </authorList>
    </citation>
    <scope>NUCLEOTIDE SEQUENCE [LARGE SCALE GENOMIC DNA]</scope>
    <source>
        <strain evidence="4 5">DSM 45823</strain>
    </source>
</reference>
<dbReference type="InterPro" id="IPR027417">
    <property type="entry name" value="P-loop_NTPase"/>
</dbReference>
<keyword evidence="5" id="KW-1185">Reference proteome</keyword>
<name>A0A7W3MTX7_9ACTN</name>
<dbReference type="GO" id="GO:0043531">
    <property type="term" value="F:ADP binding"/>
    <property type="evidence" value="ECO:0007669"/>
    <property type="project" value="InterPro"/>
</dbReference>
<evidence type="ECO:0000256" key="1">
    <source>
        <dbReference type="PROSITE-ProRule" id="PRU00339"/>
    </source>
</evidence>
<dbReference type="InterPro" id="IPR002182">
    <property type="entry name" value="NB-ARC"/>
</dbReference>
<dbReference type="PRINTS" id="PR00364">
    <property type="entry name" value="DISEASERSIST"/>
</dbReference>
<dbReference type="EMBL" id="JACJII010000001">
    <property type="protein sequence ID" value="MBA9001777.1"/>
    <property type="molecule type" value="Genomic_DNA"/>
</dbReference>
<dbReference type="Gene3D" id="1.25.40.10">
    <property type="entry name" value="Tetratricopeptide repeat domain"/>
    <property type="match status" value="2"/>
</dbReference>
<evidence type="ECO:0000313" key="4">
    <source>
        <dbReference type="EMBL" id="MBA9001777.1"/>
    </source>
</evidence>
<dbReference type="AlphaFoldDB" id="A0A7W3MTX7"/>
<evidence type="ECO:0000259" key="3">
    <source>
        <dbReference type="Pfam" id="PF00931"/>
    </source>
</evidence>
<dbReference type="SUPFAM" id="SSF48452">
    <property type="entry name" value="TPR-like"/>
    <property type="match status" value="2"/>
</dbReference>
<feature type="repeat" description="TPR" evidence="1">
    <location>
        <begin position="895"/>
        <end position="928"/>
    </location>
</feature>
<protein>
    <submittedName>
        <fullName evidence="4">Tetratricopeptide (TPR) repeat protein</fullName>
    </submittedName>
</protein>
<dbReference type="Pfam" id="PF13374">
    <property type="entry name" value="TPR_10"/>
    <property type="match status" value="1"/>
</dbReference>
<dbReference type="Gene3D" id="1.10.10.10">
    <property type="entry name" value="Winged helix-like DNA-binding domain superfamily/Winged helix DNA-binding domain"/>
    <property type="match status" value="1"/>
</dbReference>
<dbReference type="PANTHER" id="PTHR10098">
    <property type="entry name" value="RAPSYN-RELATED"/>
    <property type="match status" value="1"/>
</dbReference>
<proteinExistence type="predicted"/>
<accession>A0A7W3MTX7</accession>
<feature type="repeat" description="TPR" evidence="1">
    <location>
        <begin position="615"/>
        <end position="648"/>
    </location>
</feature>
<dbReference type="SMART" id="SM00028">
    <property type="entry name" value="TPR"/>
    <property type="match status" value="11"/>
</dbReference>
<dbReference type="Pfam" id="PF00931">
    <property type="entry name" value="NB-ARC"/>
    <property type="match status" value="1"/>
</dbReference>
<dbReference type="InterPro" id="IPR019734">
    <property type="entry name" value="TPR_rpt"/>
</dbReference>
<feature type="domain" description="NB-ARC" evidence="3">
    <location>
        <begin position="77"/>
        <end position="240"/>
    </location>
</feature>
<dbReference type="RefSeq" id="WP_182703978.1">
    <property type="nucleotide sequence ID" value="NZ_JACJII010000001.1"/>
</dbReference>
<comment type="caution">
    <text evidence="4">The sequence shown here is derived from an EMBL/GenBank/DDBJ whole genome shotgun (WGS) entry which is preliminary data.</text>
</comment>
<keyword evidence="1" id="KW-0802">TPR repeat</keyword>
<feature type="compositionally biased region" description="Basic and acidic residues" evidence="2">
    <location>
        <begin position="443"/>
        <end position="460"/>
    </location>
</feature>
<dbReference type="PROSITE" id="PS50005">
    <property type="entry name" value="TPR"/>
    <property type="match status" value="2"/>
</dbReference>
<dbReference type="Proteomes" id="UP000539313">
    <property type="component" value="Unassembled WGS sequence"/>
</dbReference>
<gene>
    <name evidence="4" type="ORF">HNR21_000659</name>
</gene>
<organism evidence="4 5">
    <name type="scientific">Thermomonospora cellulosilytica</name>
    <dbReference type="NCBI Taxonomy" id="1411118"/>
    <lineage>
        <taxon>Bacteria</taxon>
        <taxon>Bacillati</taxon>
        <taxon>Actinomycetota</taxon>
        <taxon>Actinomycetes</taxon>
        <taxon>Streptosporangiales</taxon>
        <taxon>Thermomonosporaceae</taxon>
        <taxon>Thermomonospora</taxon>
    </lineage>
</organism>
<dbReference type="Gene3D" id="3.40.50.300">
    <property type="entry name" value="P-loop containing nucleotide triphosphate hydrolases"/>
    <property type="match status" value="1"/>
</dbReference>
<feature type="region of interest" description="Disordered" evidence="2">
    <location>
        <begin position="414"/>
        <end position="460"/>
    </location>
</feature>
<evidence type="ECO:0000313" key="5">
    <source>
        <dbReference type="Proteomes" id="UP000539313"/>
    </source>
</evidence>
<dbReference type="InterPro" id="IPR036388">
    <property type="entry name" value="WH-like_DNA-bd_sf"/>
</dbReference>
<dbReference type="InterPro" id="IPR011990">
    <property type="entry name" value="TPR-like_helical_dom_sf"/>
</dbReference>
<sequence>MTDHRVDRTRPRVPVPGGTVEIDAPGAVYLGDTQFEGDAVAGNKIVYMAAEQRRPPAQLPADVQDFTGRRTSLDRLNELAAMDGPRTAVLTAIHGMAGVGKTALAVHWAHQVAGQFPDGQLYVDLRGYSDDAALTPMEALGRFLRALGVPDAAVPDDLDERAALYRSMLSGRRMLVLLDNAADARQVVPLLPGSATCLTVVTSRSQLSSLRVRGGAHTIAIDVLTPEESVDLIASIVGPEPVAAEPEAAAQLALQCAYLPLALRIAAVHVAMGTYSSIAELVEELSAGDRLDTLECDDDPNLAVRAAFGLSYRHLDEPVQRAFRRIGLLEGPDFTPQILAVLLDATAEQVRPLLRVLANANLVQSREGRHRLHDLLREYAWERVDEEETAEERNAALSRLVAWYVDNAHKHGSRINPYRSRLKSPSGGRPPDPGTDGPGDPPPELRHGHPARSRTEDEARDDYRSALDWFEAERMGLVAVTRQAARLGMGRPVWELADAAYDFLRLSRYNRDNTLLQRLGLDAATAAGAAKPRAYVLHHLAALHRDIGGYPEALRFAQRALDACREAGQQETHALHTLRLIGDIHWRMAKYARALDCFAEDLRLCQEAGDKSGEATTLTFIGLVHSNLGRYTEAVEHLRRAVDIERDIGSRRGEGQVLHWLAYVHHSLGHSRKASEYAQLALEAQRDAGYEPGQARTLNLLTQVTHALGDHRQAVRYGEQALAICQAIGDRLGEGRAYDALSMLQRQLGAYRKAEELAKKALKVRREIGDRPGEAFSLEALAGALSYMSRPRESFEMQHEALRIRREIGDRTGEARTLALLAHCAVYVDRLSEGLRYAEESLAIRREVGDRHGEADALLQIARLYRKMDRPVEAITHAQQSLAIRREIGDRRGEAEALDNISRIHLKTGHVEAALDYAQQALRVEREIDDLIGQGWTLDHLADIHTAMGRHARAVQLCEQALRVREQIHDRHGQRRTLDHLAELHLAMNRPDKALHAARRALSIVREYTDPELLAPRLRVVEDLTRRARSPQARGEPEHPR</sequence>